<organism evidence="9 10">
    <name type="scientific">Blastochloris sulfoviridis</name>
    <dbReference type="NCBI Taxonomy" id="50712"/>
    <lineage>
        <taxon>Bacteria</taxon>
        <taxon>Pseudomonadati</taxon>
        <taxon>Pseudomonadota</taxon>
        <taxon>Alphaproteobacteria</taxon>
        <taxon>Hyphomicrobiales</taxon>
        <taxon>Blastochloridaceae</taxon>
        <taxon>Blastochloris</taxon>
    </lineage>
</organism>
<evidence type="ECO:0000259" key="6">
    <source>
        <dbReference type="Pfam" id="PF25917"/>
    </source>
</evidence>
<feature type="domain" description="Multidrug resistance protein MdtA-like beta-barrel" evidence="7">
    <location>
        <begin position="257"/>
        <end position="336"/>
    </location>
</feature>
<dbReference type="EMBL" id="VWPL01000024">
    <property type="protein sequence ID" value="KAA5599180.1"/>
    <property type="molecule type" value="Genomic_DNA"/>
</dbReference>
<proteinExistence type="inferred from homology"/>
<keyword evidence="10" id="KW-1185">Reference proteome</keyword>
<keyword evidence="5" id="KW-0472">Membrane</keyword>
<comment type="similarity">
    <text evidence="2">Belongs to the membrane fusion protein (MFP) (TC 8.A.1) family.</text>
</comment>
<dbReference type="InterPro" id="IPR058637">
    <property type="entry name" value="YknX-like_C"/>
</dbReference>
<evidence type="ECO:0000313" key="9">
    <source>
        <dbReference type="EMBL" id="KAA5599180.1"/>
    </source>
</evidence>
<dbReference type="Gene3D" id="2.40.50.100">
    <property type="match status" value="1"/>
</dbReference>
<dbReference type="GO" id="GO:0015562">
    <property type="term" value="F:efflux transmembrane transporter activity"/>
    <property type="evidence" value="ECO:0007669"/>
    <property type="project" value="TreeGrafter"/>
</dbReference>
<keyword evidence="3" id="KW-0175">Coiled coil</keyword>
<feature type="region of interest" description="Disordered" evidence="4">
    <location>
        <begin position="1"/>
        <end position="29"/>
    </location>
</feature>
<gene>
    <name evidence="9" type="ORF">F1193_12610</name>
</gene>
<comment type="caution">
    <text evidence="9">The sequence shown here is derived from an EMBL/GenBank/DDBJ whole genome shotgun (WGS) entry which is preliminary data.</text>
</comment>
<evidence type="ECO:0000256" key="5">
    <source>
        <dbReference type="SAM" id="Phobius"/>
    </source>
</evidence>
<dbReference type="PANTHER" id="PTHR30469">
    <property type="entry name" value="MULTIDRUG RESISTANCE PROTEIN MDTA"/>
    <property type="match status" value="1"/>
</dbReference>
<evidence type="ECO:0000256" key="2">
    <source>
        <dbReference type="ARBA" id="ARBA00009477"/>
    </source>
</evidence>
<dbReference type="InterPro" id="IPR058625">
    <property type="entry name" value="MdtA-like_BSH"/>
</dbReference>
<dbReference type="Pfam" id="PF25989">
    <property type="entry name" value="YknX_C"/>
    <property type="match status" value="1"/>
</dbReference>
<dbReference type="InterPro" id="IPR006143">
    <property type="entry name" value="RND_pump_MFP"/>
</dbReference>
<evidence type="ECO:0000313" key="10">
    <source>
        <dbReference type="Proteomes" id="UP000323886"/>
    </source>
</evidence>
<protein>
    <submittedName>
        <fullName evidence="9">Efflux RND transporter periplasmic adaptor subunit</fullName>
    </submittedName>
</protein>
<dbReference type="AlphaFoldDB" id="A0A5M6HTI2"/>
<dbReference type="GO" id="GO:1990281">
    <property type="term" value="C:efflux pump complex"/>
    <property type="evidence" value="ECO:0007669"/>
    <property type="project" value="TreeGrafter"/>
</dbReference>
<feature type="coiled-coil region" evidence="3">
    <location>
        <begin position="151"/>
        <end position="185"/>
    </location>
</feature>
<name>A0A5M6HTI2_9HYPH</name>
<evidence type="ECO:0000256" key="3">
    <source>
        <dbReference type="SAM" id="Coils"/>
    </source>
</evidence>
<dbReference type="Proteomes" id="UP000323886">
    <property type="component" value="Unassembled WGS sequence"/>
</dbReference>
<sequence>MSGHNMPGTRQFYLPPTARRRCPNGNGTDMTRTRPLTIAALAVLAGLGWWFWPQLRPIVASVPGLSALMPSQSAAPRPPARAAVPVVTEKVERRDVPVTLDAVGTVQPVASIAIRPRIDSEITEVHVAEGAVVKAGDLLFALDDRALQAQLSQIEAQIEKDTAQLEQAKRDLDRAEDLLRRKIATQVQRDIAATLVRVNEAQLAAGRAQRDSLVTSLSFTRIRAPFSGRIGSITAKAGTVVRAADSGVIATINQFDPIYVAFSVPQAALAPLRRAMAEGKVAVEAKTPAGAVRGTVAFVENAVDLATGTVGVKASMPNAEELLWPGAFVTVTLTLGEEPDATVVPSSAVQIGQDGPFVFVVKDDKAQLRRIAVKRTQDAVTVVASGLEGGEDVVTDGHLRLVNGAAVTRDSARSPRPAPALANGS</sequence>
<keyword evidence="5" id="KW-1133">Transmembrane helix</keyword>
<keyword evidence="5" id="KW-0812">Transmembrane</keyword>
<evidence type="ECO:0000259" key="7">
    <source>
        <dbReference type="Pfam" id="PF25944"/>
    </source>
</evidence>
<feature type="domain" description="YknX-like C-terminal permuted SH3-like" evidence="8">
    <location>
        <begin position="342"/>
        <end position="408"/>
    </location>
</feature>
<dbReference type="NCBIfam" id="TIGR01730">
    <property type="entry name" value="RND_mfp"/>
    <property type="match status" value="1"/>
</dbReference>
<dbReference type="SUPFAM" id="SSF111369">
    <property type="entry name" value="HlyD-like secretion proteins"/>
    <property type="match status" value="1"/>
</dbReference>
<feature type="domain" description="Multidrug resistance protein MdtA-like barrel-sandwich hybrid" evidence="6">
    <location>
        <begin position="112"/>
        <end position="252"/>
    </location>
</feature>
<dbReference type="PANTHER" id="PTHR30469:SF36">
    <property type="entry name" value="BLL3903 PROTEIN"/>
    <property type="match status" value="1"/>
</dbReference>
<dbReference type="Gene3D" id="1.10.287.470">
    <property type="entry name" value="Helix hairpin bin"/>
    <property type="match status" value="1"/>
</dbReference>
<feature type="transmembrane region" description="Helical" evidence="5">
    <location>
        <begin position="36"/>
        <end position="52"/>
    </location>
</feature>
<dbReference type="Gene3D" id="2.40.30.170">
    <property type="match status" value="1"/>
</dbReference>
<dbReference type="OrthoDB" id="8435523at2"/>
<dbReference type="Gene3D" id="2.40.420.20">
    <property type="match status" value="1"/>
</dbReference>
<evidence type="ECO:0000256" key="1">
    <source>
        <dbReference type="ARBA" id="ARBA00004236"/>
    </source>
</evidence>
<dbReference type="Pfam" id="PF25944">
    <property type="entry name" value="Beta-barrel_RND"/>
    <property type="match status" value="1"/>
</dbReference>
<dbReference type="Pfam" id="PF25917">
    <property type="entry name" value="BSH_RND"/>
    <property type="match status" value="1"/>
</dbReference>
<dbReference type="InterPro" id="IPR058626">
    <property type="entry name" value="MdtA-like_b-barrel"/>
</dbReference>
<accession>A0A5M6HTI2</accession>
<reference evidence="9 10" key="1">
    <citation type="submission" date="2019-09" db="EMBL/GenBank/DDBJ databases">
        <title>Draft Whole-Genome sequence of Blastochloris sulfoviridis DSM 729.</title>
        <authorList>
            <person name="Meyer T.E."/>
            <person name="Kyndt J.A."/>
        </authorList>
    </citation>
    <scope>NUCLEOTIDE SEQUENCE [LARGE SCALE GENOMIC DNA]</scope>
    <source>
        <strain evidence="9 10">DSM 729</strain>
    </source>
</reference>
<comment type="subcellular location">
    <subcellularLocation>
        <location evidence="1">Cell membrane</location>
    </subcellularLocation>
</comment>
<evidence type="ECO:0000259" key="8">
    <source>
        <dbReference type="Pfam" id="PF25989"/>
    </source>
</evidence>
<evidence type="ECO:0000256" key="4">
    <source>
        <dbReference type="SAM" id="MobiDB-lite"/>
    </source>
</evidence>